<dbReference type="PANTHER" id="PTHR23508:SF10">
    <property type="entry name" value="CARBOXYLIC ACID TRANSPORTER PROTEIN HOMOLOG"/>
    <property type="match status" value="1"/>
</dbReference>
<sequence>MNQQDNWETRSIADSVQTFKSDEEDQNLMINNGLEEMIDKPVINWENFKIYFITRFTQLFPSKQSIAAKKHLLNPLPGLRMIGFKQWLMILSAFLAWSWDAYDFFSVSLNATQLAKDFDKTVKDITWGITVVLMLRSVGGILFGFIGDKYGRKVSLVINLFCVCILEIGTGFVKNYQQFLGVRALFGIMLGGIYGSAAATALDDCPAEAKGFISGFLQQGYAFGYILAVVFKRAIADNVKQKWRALFWFGAGVCFLITCFRLSLPETKLFMRTKEIEKYNREHGIYQPSFKEKAKASLKVYWLMLIYMILFMSGFSFMSHGSQDLYPTLLTVRYEFSENASTVTNCVANIGAFIGGIIVGHSSNFIGRRLAIICCCIGGGAMIYPWAFVGNANINAGAFWLQFFVQGAMGVVPVYLSEMAPPNFKAIVVGIAYQLGNLASSASSTIETTIGESFPITSPQGKPIYDYAKVMAIFIGCVFAFVLLVTLFGPEPKPKTKIENIEQNINDEDIELTEKVQHQEFYEVDPNEGPSRISK</sequence>
<dbReference type="PANTHER" id="PTHR23508">
    <property type="entry name" value="CARBOXYLIC ACID TRANSPORTER PROTEIN HOMOLOG"/>
    <property type="match status" value="1"/>
</dbReference>
<comment type="caution">
    <text evidence="7">The sequence shown here is derived from an EMBL/GenBank/DDBJ whole genome shotgun (WGS) entry which is preliminary data.</text>
</comment>
<dbReference type="CDD" id="cd17316">
    <property type="entry name" value="MFS_SV2_like"/>
    <property type="match status" value="1"/>
</dbReference>
<evidence type="ECO:0000313" key="8">
    <source>
        <dbReference type="Proteomes" id="UP001378960"/>
    </source>
</evidence>
<dbReference type="Pfam" id="PF07690">
    <property type="entry name" value="MFS_1"/>
    <property type="match status" value="1"/>
</dbReference>
<gene>
    <name evidence="7" type="ORF">DAPK24_021530</name>
</gene>
<protein>
    <recommendedName>
        <fullName evidence="6">Major facilitator superfamily (MFS) profile domain-containing protein</fullName>
    </recommendedName>
</protein>
<keyword evidence="3 5" id="KW-1133">Transmembrane helix</keyword>
<name>A0AAV5R325_PICKL</name>
<feature type="transmembrane region" description="Helical" evidence="5">
    <location>
        <begin position="340"/>
        <end position="358"/>
    </location>
</feature>
<proteinExistence type="predicted"/>
<comment type="subcellular location">
    <subcellularLocation>
        <location evidence="1">Membrane</location>
        <topology evidence="1">Multi-pass membrane protein</topology>
    </subcellularLocation>
</comment>
<feature type="transmembrane region" description="Helical" evidence="5">
    <location>
        <begin position="87"/>
        <end position="105"/>
    </location>
</feature>
<dbReference type="PROSITE" id="PS50850">
    <property type="entry name" value="MFS"/>
    <property type="match status" value="1"/>
</dbReference>
<feature type="transmembrane region" description="Helical" evidence="5">
    <location>
        <begin position="125"/>
        <end position="147"/>
    </location>
</feature>
<feature type="transmembrane region" description="Helical" evidence="5">
    <location>
        <begin position="243"/>
        <end position="264"/>
    </location>
</feature>
<feature type="transmembrane region" description="Helical" evidence="5">
    <location>
        <begin position="179"/>
        <end position="199"/>
    </location>
</feature>
<dbReference type="EMBL" id="BTGB01000002">
    <property type="protein sequence ID" value="GMM45578.1"/>
    <property type="molecule type" value="Genomic_DNA"/>
</dbReference>
<evidence type="ECO:0000256" key="2">
    <source>
        <dbReference type="ARBA" id="ARBA00022692"/>
    </source>
</evidence>
<feature type="transmembrane region" description="Helical" evidence="5">
    <location>
        <begin position="211"/>
        <end position="231"/>
    </location>
</feature>
<keyword evidence="2 5" id="KW-0812">Transmembrane</keyword>
<evidence type="ECO:0000259" key="6">
    <source>
        <dbReference type="PROSITE" id="PS50850"/>
    </source>
</evidence>
<evidence type="ECO:0000313" key="7">
    <source>
        <dbReference type="EMBL" id="GMM45578.1"/>
    </source>
</evidence>
<accession>A0AAV5R325</accession>
<dbReference type="SUPFAM" id="SSF103473">
    <property type="entry name" value="MFS general substrate transporter"/>
    <property type="match status" value="1"/>
</dbReference>
<dbReference type="GO" id="GO:0015355">
    <property type="term" value="F:secondary active monocarboxylate transmembrane transporter activity"/>
    <property type="evidence" value="ECO:0007669"/>
    <property type="project" value="TreeGrafter"/>
</dbReference>
<evidence type="ECO:0000256" key="5">
    <source>
        <dbReference type="SAM" id="Phobius"/>
    </source>
</evidence>
<evidence type="ECO:0000256" key="1">
    <source>
        <dbReference type="ARBA" id="ARBA00004141"/>
    </source>
</evidence>
<dbReference type="InterPro" id="IPR036259">
    <property type="entry name" value="MFS_trans_sf"/>
</dbReference>
<feature type="transmembrane region" description="Helical" evidence="5">
    <location>
        <begin position="300"/>
        <end position="320"/>
    </location>
</feature>
<dbReference type="Gene3D" id="1.20.1250.20">
    <property type="entry name" value="MFS general substrate transporter like domains"/>
    <property type="match status" value="2"/>
</dbReference>
<feature type="transmembrane region" description="Helical" evidence="5">
    <location>
        <begin position="470"/>
        <end position="489"/>
    </location>
</feature>
<feature type="transmembrane region" description="Helical" evidence="5">
    <location>
        <begin position="154"/>
        <end position="173"/>
    </location>
</feature>
<feature type="transmembrane region" description="Helical" evidence="5">
    <location>
        <begin position="370"/>
        <end position="387"/>
    </location>
</feature>
<evidence type="ECO:0000256" key="3">
    <source>
        <dbReference type="ARBA" id="ARBA00022989"/>
    </source>
</evidence>
<dbReference type="GO" id="GO:0005886">
    <property type="term" value="C:plasma membrane"/>
    <property type="evidence" value="ECO:0007669"/>
    <property type="project" value="TreeGrafter"/>
</dbReference>
<keyword evidence="8" id="KW-1185">Reference proteome</keyword>
<evidence type="ECO:0000256" key="4">
    <source>
        <dbReference type="ARBA" id="ARBA00023136"/>
    </source>
</evidence>
<dbReference type="InterPro" id="IPR011701">
    <property type="entry name" value="MFS"/>
</dbReference>
<feature type="transmembrane region" description="Helical" evidence="5">
    <location>
        <begin position="399"/>
        <end position="416"/>
    </location>
</feature>
<organism evidence="7 8">
    <name type="scientific">Pichia kluyveri</name>
    <name type="common">Yeast</name>
    <dbReference type="NCBI Taxonomy" id="36015"/>
    <lineage>
        <taxon>Eukaryota</taxon>
        <taxon>Fungi</taxon>
        <taxon>Dikarya</taxon>
        <taxon>Ascomycota</taxon>
        <taxon>Saccharomycotina</taxon>
        <taxon>Pichiomycetes</taxon>
        <taxon>Pichiales</taxon>
        <taxon>Pichiaceae</taxon>
        <taxon>Pichia</taxon>
    </lineage>
</organism>
<dbReference type="GO" id="GO:0035879">
    <property type="term" value="P:plasma membrane lactate transport"/>
    <property type="evidence" value="ECO:0007669"/>
    <property type="project" value="TreeGrafter"/>
</dbReference>
<keyword evidence="4 5" id="KW-0472">Membrane</keyword>
<feature type="domain" description="Major facilitator superfamily (MFS) profile" evidence="6">
    <location>
        <begin position="89"/>
        <end position="493"/>
    </location>
</feature>
<dbReference type="InterPro" id="IPR020846">
    <property type="entry name" value="MFS_dom"/>
</dbReference>
<dbReference type="Proteomes" id="UP001378960">
    <property type="component" value="Unassembled WGS sequence"/>
</dbReference>
<reference evidence="7 8" key="1">
    <citation type="journal article" date="2023" name="Elife">
        <title>Identification of key yeast species and microbe-microbe interactions impacting larval growth of Drosophila in the wild.</title>
        <authorList>
            <person name="Mure A."/>
            <person name="Sugiura Y."/>
            <person name="Maeda R."/>
            <person name="Honda K."/>
            <person name="Sakurai N."/>
            <person name="Takahashi Y."/>
            <person name="Watada M."/>
            <person name="Katoh T."/>
            <person name="Gotoh A."/>
            <person name="Gotoh Y."/>
            <person name="Taniguchi I."/>
            <person name="Nakamura K."/>
            <person name="Hayashi T."/>
            <person name="Katayama T."/>
            <person name="Uemura T."/>
            <person name="Hattori Y."/>
        </authorList>
    </citation>
    <scope>NUCLEOTIDE SEQUENCE [LARGE SCALE GENOMIC DNA]</scope>
    <source>
        <strain evidence="7 8">PK-24</strain>
    </source>
</reference>
<dbReference type="AlphaFoldDB" id="A0AAV5R325"/>